<feature type="domain" description="DUF6532" evidence="2">
    <location>
        <begin position="193"/>
        <end position="400"/>
    </location>
</feature>
<feature type="region of interest" description="Disordered" evidence="1">
    <location>
        <begin position="454"/>
        <end position="542"/>
    </location>
</feature>
<evidence type="ECO:0000313" key="4">
    <source>
        <dbReference type="EMBL" id="KAF5380213.1"/>
    </source>
</evidence>
<feature type="compositionally biased region" description="Basic and acidic residues" evidence="1">
    <location>
        <begin position="456"/>
        <end position="538"/>
    </location>
</feature>
<feature type="compositionally biased region" description="Acidic residues" evidence="1">
    <location>
        <begin position="133"/>
        <end position="154"/>
    </location>
</feature>
<feature type="region of interest" description="Disordered" evidence="1">
    <location>
        <begin position="1"/>
        <end position="78"/>
    </location>
</feature>
<feature type="compositionally biased region" description="Basic and acidic residues" evidence="1">
    <location>
        <begin position="116"/>
        <end position="132"/>
    </location>
</feature>
<sequence>MAERRRQTQSRPLNDSLDAPPHKKSKNDAMHLQPPNSRSEDVASRSQTAAQKLPGRNNSKDLGPDRSLNDLGSFHPVYSGGAALNEDVNKPAMPPLNAQEEKYLLQFRNPHQSDSYLRHYHDGSLADKRSPDPGDDGEHDEVDVGGGAEEEEDDEVIVRNVTRPQNIKKVKSSQAKGKVLLKVFDCQDLAQYARRCVRYATCMLDMFPDNDMFAWDIFEDDLAEQNRQGKGNGIRLYKALRALDDDAPQRKNLITYMNYGTSSVRYSFAQDARIRVVDYYGLSQLDGASKSNLINWLTTGYRFHYDINLKERTEGEHPFFSPLISQVLRGYLVDGKPRLDHMLVKEIYRSACVPLRVIALVVVSIYHSLHEHSSGNKNSNDISRINLEGCYTDLVAHLEELQDKSPEYCNLLQERLYKNISTKSRVVTPSHFDYGALTAFAREEKRLEEEEEEYREEARKKRGEAQKMAERKRKESERAEQERKREGVRERERKRRENERKKEEQKRIKKEERRTKKEELERKAQEAEEARRAGEKRSIGAKKKVLFQAVGRKAVVDVDLSMGEEDEEEMEETVEKLFDSGDEESAEEELLSRHEMGRFGYQEDDLMGSDGQIPDEFAEGIDGGITMDEEKNAATGRENNGLVRNMPGRSSLPSIEVIDEEVDEEEVISVKGELESRKGQGVGGREAQKLKPLVNPRRSTRNKTGDSSSGPRVIMEPRLISGTRPM</sequence>
<dbReference type="OrthoDB" id="3056889at2759"/>
<name>A0A8H5M457_9AGAR</name>
<reference evidence="4 5" key="1">
    <citation type="journal article" date="2020" name="ISME J.">
        <title>Uncovering the hidden diversity of litter-decomposition mechanisms in mushroom-forming fungi.</title>
        <authorList>
            <person name="Floudas D."/>
            <person name="Bentzer J."/>
            <person name="Ahren D."/>
            <person name="Johansson T."/>
            <person name="Persson P."/>
            <person name="Tunlid A."/>
        </authorList>
    </citation>
    <scope>NUCLEOTIDE SEQUENCE [LARGE SCALE GENOMIC DNA]</scope>
    <source>
        <strain evidence="4 5">CBS 406.79</strain>
    </source>
</reference>
<feature type="region of interest" description="Disordered" evidence="1">
    <location>
        <begin position="627"/>
        <end position="650"/>
    </location>
</feature>
<feature type="compositionally biased region" description="Basic and acidic residues" evidence="1">
    <location>
        <begin position="58"/>
        <end position="68"/>
    </location>
</feature>
<evidence type="ECO:0000313" key="3">
    <source>
        <dbReference type="EMBL" id="KAF5341495.1"/>
    </source>
</evidence>
<dbReference type="InterPro" id="IPR045341">
    <property type="entry name" value="DUF6532"/>
</dbReference>
<protein>
    <recommendedName>
        <fullName evidence="2">DUF6532 domain-containing protein</fullName>
    </recommendedName>
</protein>
<feature type="region of interest" description="Disordered" evidence="1">
    <location>
        <begin position="114"/>
        <end position="154"/>
    </location>
</feature>
<proteinExistence type="predicted"/>
<gene>
    <name evidence="4" type="ORF">D9757_008248</name>
    <name evidence="3" type="ORF">D9757_014785</name>
</gene>
<organism evidence="4 5">
    <name type="scientific">Collybiopsis confluens</name>
    <dbReference type="NCBI Taxonomy" id="2823264"/>
    <lineage>
        <taxon>Eukaryota</taxon>
        <taxon>Fungi</taxon>
        <taxon>Dikarya</taxon>
        <taxon>Basidiomycota</taxon>
        <taxon>Agaricomycotina</taxon>
        <taxon>Agaricomycetes</taxon>
        <taxon>Agaricomycetidae</taxon>
        <taxon>Agaricales</taxon>
        <taxon>Marasmiineae</taxon>
        <taxon>Omphalotaceae</taxon>
        <taxon>Collybiopsis</taxon>
    </lineage>
</organism>
<dbReference type="Proteomes" id="UP000518752">
    <property type="component" value="Unassembled WGS sequence"/>
</dbReference>
<keyword evidence="5" id="KW-1185">Reference proteome</keyword>
<dbReference type="EMBL" id="JAACJN010000500">
    <property type="protein sequence ID" value="KAF5341495.1"/>
    <property type="molecule type" value="Genomic_DNA"/>
</dbReference>
<evidence type="ECO:0000256" key="1">
    <source>
        <dbReference type="SAM" id="MobiDB-lite"/>
    </source>
</evidence>
<evidence type="ECO:0000313" key="5">
    <source>
        <dbReference type="Proteomes" id="UP000518752"/>
    </source>
</evidence>
<dbReference type="Pfam" id="PF20149">
    <property type="entry name" value="DUF6532"/>
    <property type="match status" value="1"/>
</dbReference>
<comment type="caution">
    <text evidence="4">The sequence shown here is derived from an EMBL/GenBank/DDBJ whole genome shotgun (WGS) entry which is preliminary data.</text>
</comment>
<dbReference type="AlphaFoldDB" id="A0A8H5M457"/>
<evidence type="ECO:0000259" key="2">
    <source>
        <dbReference type="Pfam" id="PF20149"/>
    </source>
</evidence>
<feature type="compositionally biased region" description="Acidic residues" evidence="1">
    <location>
        <begin position="562"/>
        <end position="572"/>
    </location>
</feature>
<accession>A0A8H5M457</accession>
<feature type="region of interest" description="Disordered" evidence="1">
    <location>
        <begin position="674"/>
        <end position="726"/>
    </location>
</feature>
<feature type="region of interest" description="Disordered" evidence="1">
    <location>
        <begin position="560"/>
        <end position="592"/>
    </location>
</feature>
<dbReference type="EMBL" id="JAACJN010000065">
    <property type="protein sequence ID" value="KAF5380213.1"/>
    <property type="molecule type" value="Genomic_DNA"/>
</dbReference>
<feature type="compositionally biased region" description="Acidic residues" evidence="1">
    <location>
        <begin position="580"/>
        <end position="589"/>
    </location>
</feature>